<gene>
    <name evidence="2" type="ORF">QE399_000472</name>
</gene>
<feature type="compositionally biased region" description="Low complexity" evidence="1">
    <location>
        <begin position="76"/>
        <end position="88"/>
    </location>
</feature>
<evidence type="ECO:0000256" key="1">
    <source>
        <dbReference type="SAM" id="MobiDB-lite"/>
    </source>
</evidence>
<name>A0ABU1I8F1_9BURK</name>
<evidence type="ECO:0000313" key="3">
    <source>
        <dbReference type="Proteomes" id="UP001267710"/>
    </source>
</evidence>
<accession>A0ABU1I8F1</accession>
<feature type="region of interest" description="Disordered" evidence="1">
    <location>
        <begin position="216"/>
        <end position="237"/>
    </location>
</feature>
<evidence type="ECO:0008006" key="4">
    <source>
        <dbReference type="Google" id="ProtNLM"/>
    </source>
</evidence>
<dbReference type="RefSeq" id="WP_309825777.1">
    <property type="nucleotide sequence ID" value="NZ_JAVIZX010000001.1"/>
</dbReference>
<proteinExistence type="predicted"/>
<keyword evidence="3" id="KW-1185">Reference proteome</keyword>
<dbReference type="EMBL" id="JAVIZX010000001">
    <property type="protein sequence ID" value="MDR6212783.1"/>
    <property type="molecule type" value="Genomic_DNA"/>
</dbReference>
<evidence type="ECO:0000313" key="2">
    <source>
        <dbReference type="EMBL" id="MDR6212783.1"/>
    </source>
</evidence>
<protein>
    <recommendedName>
        <fullName evidence="4">YfhG lipoprotein</fullName>
    </recommendedName>
</protein>
<reference evidence="2 3" key="1">
    <citation type="submission" date="2023-08" db="EMBL/GenBank/DDBJ databases">
        <title>Functional and genomic diversity of the sorghum phyllosphere microbiome.</title>
        <authorList>
            <person name="Shade A."/>
        </authorList>
    </citation>
    <scope>NUCLEOTIDE SEQUENCE [LARGE SCALE GENOMIC DNA]</scope>
    <source>
        <strain evidence="2 3">SORGH_AS_0335</strain>
    </source>
</reference>
<feature type="region of interest" description="Disordered" evidence="1">
    <location>
        <begin position="56"/>
        <end position="88"/>
    </location>
</feature>
<organism evidence="2 3">
    <name type="scientific">Paracidovorax wautersii</name>
    <dbReference type="NCBI Taxonomy" id="1177982"/>
    <lineage>
        <taxon>Bacteria</taxon>
        <taxon>Pseudomonadati</taxon>
        <taxon>Pseudomonadota</taxon>
        <taxon>Betaproteobacteria</taxon>
        <taxon>Burkholderiales</taxon>
        <taxon>Comamonadaceae</taxon>
        <taxon>Paracidovorax</taxon>
    </lineage>
</organism>
<comment type="caution">
    <text evidence="2">The sequence shown here is derived from an EMBL/GenBank/DDBJ whole genome shotgun (WGS) entry which is preliminary data.</text>
</comment>
<sequence>MLPSLRSPRSAPVSACPLPARGAFVPAAVLALAAVLAGCGTDAGLQMPAPAPVVATPAPAPTPAPPVADDKEPEDAAPAASVDTPAAAAPRPSLVKHLLVYSDQVAALAPPALAAEIARLTPRQEESAQQQLELALALGQTRLPADTARALGLVQRALAQKDNAPLVQSFARLLENRYLQQRRLEDQIDRQNNQVRDAQRRNDQLNERLEAMRAIERSLNARPGGPANGKSVVPPAP</sequence>
<dbReference type="Proteomes" id="UP001267710">
    <property type="component" value="Unassembled WGS sequence"/>
</dbReference>